<dbReference type="AlphaFoldDB" id="A0A939RUH0"/>
<proteinExistence type="predicted"/>
<organism evidence="1 2">
    <name type="scientific">Actinotalea soli</name>
    <dbReference type="NCBI Taxonomy" id="2819234"/>
    <lineage>
        <taxon>Bacteria</taxon>
        <taxon>Bacillati</taxon>
        <taxon>Actinomycetota</taxon>
        <taxon>Actinomycetes</taxon>
        <taxon>Micrococcales</taxon>
        <taxon>Cellulomonadaceae</taxon>
        <taxon>Actinotalea</taxon>
    </lineage>
</organism>
<accession>A0A939RUH0</accession>
<evidence type="ECO:0000313" key="2">
    <source>
        <dbReference type="Proteomes" id="UP000664209"/>
    </source>
</evidence>
<protein>
    <submittedName>
        <fullName evidence="1">Uncharacterized protein</fullName>
    </submittedName>
</protein>
<dbReference type="Proteomes" id="UP000664209">
    <property type="component" value="Unassembled WGS sequence"/>
</dbReference>
<gene>
    <name evidence="1" type="ORF">J4G33_02340</name>
</gene>
<keyword evidence="2" id="KW-1185">Reference proteome</keyword>
<dbReference type="RefSeq" id="WP_208054263.1">
    <property type="nucleotide sequence ID" value="NZ_JAGEMK010000001.1"/>
</dbReference>
<reference evidence="1" key="1">
    <citation type="submission" date="2021-03" db="EMBL/GenBank/DDBJ databases">
        <title>Actinotalea soli sp. nov., isolated from soil.</title>
        <authorList>
            <person name="Ping W."/>
            <person name="Zhang J."/>
        </authorList>
    </citation>
    <scope>NUCLEOTIDE SEQUENCE</scope>
    <source>
        <strain evidence="1">BY-33</strain>
    </source>
</reference>
<evidence type="ECO:0000313" key="1">
    <source>
        <dbReference type="EMBL" id="MBO1750638.1"/>
    </source>
</evidence>
<dbReference type="Gene3D" id="2.60.120.260">
    <property type="entry name" value="Galactose-binding domain-like"/>
    <property type="match status" value="1"/>
</dbReference>
<name>A0A939RUH0_9CELL</name>
<comment type="caution">
    <text evidence="1">The sequence shown here is derived from an EMBL/GenBank/DDBJ whole genome shotgun (WGS) entry which is preliminary data.</text>
</comment>
<dbReference type="EMBL" id="JAGEMK010000001">
    <property type="protein sequence ID" value="MBO1750638.1"/>
    <property type="molecule type" value="Genomic_DNA"/>
</dbReference>
<sequence>MTSNRPALAVRRSRAPRPARTLLALVLGGTLLAATPALGIATAPPAVASSPRLSWAPPTLTDPITIDVTSANRDLRLAPGQDYVLRMPSTPLSGAGGLIVNGGDDVVLIGGEITIPSGVGTVEGANRGLYLRDQTGTVHVEGLRISGAGLGEGINLSQPHGAVVQLQNIRVETVHGSQAGHHADVIQTWNGPRELRVDGLSGATTYQGLFLLPQQHGAVQPQRMDLRRVDLRGTSASGYMVWRDSLSWPLTLSDVWVQPSSTGSPDTYLWPRGSGAGTQAWPSVAVGVPPGGQFVPSGLAGTGYVSPGYTTTPSPLRSPVVGMVTGARAAGGTHYTRDSSVELTWAHAGPAVTGYEILRGGTVVATAAAPATRTRVPVVAGSNDLTVRARSASGQTTTSPVVTVVRDTVAPTVTRAPEVTLRTGALSASGTAPITVQWEAQDDVRLRHVSLAGTTQGTFEPARTVAYGSAAGLGTWTAVAEDEAGNTRSASTTRTVSVVRDTSMQRTGTWSTVSGTAHHGGAALRSETPGSALTHTFTGRAVALVAQRRPDAGRAVIYVDGARITALDLNGPEASQQVVWNRSWPSSAERTIRVEVEGTSGRPGITVDGVVTVG</sequence>